<organism evidence="1 2">
    <name type="scientific">Lactuca sativa</name>
    <name type="common">Garden lettuce</name>
    <dbReference type="NCBI Taxonomy" id="4236"/>
    <lineage>
        <taxon>Eukaryota</taxon>
        <taxon>Viridiplantae</taxon>
        <taxon>Streptophyta</taxon>
        <taxon>Embryophyta</taxon>
        <taxon>Tracheophyta</taxon>
        <taxon>Spermatophyta</taxon>
        <taxon>Magnoliopsida</taxon>
        <taxon>eudicotyledons</taxon>
        <taxon>Gunneridae</taxon>
        <taxon>Pentapetalae</taxon>
        <taxon>asterids</taxon>
        <taxon>campanulids</taxon>
        <taxon>Asterales</taxon>
        <taxon>Asteraceae</taxon>
        <taxon>Cichorioideae</taxon>
        <taxon>Cichorieae</taxon>
        <taxon>Lactucinae</taxon>
        <taxon>Lactuca</taxon>
    </lineage>
</organism>
<dbReference type="AlphaFoldDB" id="A0A9R1V3R9"/>
<protein>
    <submittedName>
        <fullName evidence="1">Uncharacterized protein</fullName>
    </submittedName>
</protein>
<evidence type="ECO:0000313" key="2">
    <source>
        <dbReference type="Proteomes" id="UP000235145"/>
    </source>
</evidence>
<comment type="caution">
    <text evidence="1">The sequence shown here is derived from an EMBL/GenBank/DDBJ whole genome shotgun (WGS) entry which is preliminary data.</text>
</comment>
<keyword evidence="2" id="KW-1185">Reference proteome</keyword>
<proteinExistence type="predicted"/>
<name>A0A9R1V3R9_LACSA</name>
<accession>A0A9R1V3R9</accession>
<evidence type="ECO:0000313" key="1">
    <source>
        <dbReference type="EMBL" id="KAJ0199597.1"/>
    </source>
</evidence>
<gene>
    <name evidence="1" type="ORF">LSAT_V11C600298810</name>
</gene>
<dbReference type="Proteomes" id="UP000235145">
    <property type="component" value="Unassembled WGS sequence"/>
</dbReference>
<dbReference type="EMBL" id="NBSK02000006">
    <property type="protein sequence ID" value="KAJ0199597.1"/>
    <property type="molecule type" value="Genomic_DNA"/>
</dbReference>
<sequence>MREDNHEIQTPKKEHLLLPSNRKAKQMNSVKKNLISVLNYVTEGDVGLNLPEKEPIEKVSLISGSVDTDHSTVEIGTMSLTSDQTLIPNKSAIENPEESVEIAPISEAFVFGTDQSNDSIERYIASLNQFTSPTSVIPISSQVTPLSCTSPALSSISTLETTPFSSSLITAEAFVFHVDSVTHDEATTEEFDPIKLESLVKHLKESMFQVLHSADIGPQYKKLLDALVKMVIEEFFSLHEERNTNKDRYAVTVFSLFLPDSSSFQMFGALMKTLHQPKSLIGDINLRF</sequence>
<reference evidence="1 2" key="1">
    <citation type="journal article" date="2017" name="Nat. Commun.">
        <title>Genome assembly with in vitro proximity ligation data and whole-genome triplication in lettuce.</title>
        <authorList>
            <person name="Reyes-Chin-Wo S."/>
            <person name="Wang Z."/>
            <person name="Yang X."/>
            <person name="Kozik A."/>
            <person name="Arikit S."/>
            <person name="Song C."/>
            <person name="Xia L."/>
            <person name="Froenicke L."/>
            <person name="Lavelle D.O."/>
            <person name="Truco M.J."/>
            <person name="Xia R."/>
            <person name="Zhu S."/>
            <person name="Xu C."/>
            <person name="Xu H."/>
            <person name="Xu X."/>
            <person name="Cox K."/>
            <person name="Korf I."/>
            <person name="Meyers B.C."/>
            <person name="Michelmore R.W."/>
        </authorList>
    </citation>
    <scope>NUCLEOTIDE SEQUENCE [LARGE SCALE GENOMIC DNA]</scope>
    <source>
        <strain evidence="2">cv. Salinas</strain>
        <tissue evidence="1">Seedlings</tissue>
    </source>
</reference>